<dbReference type="SUPFAM" id="SSF52540">
    <property type="entry name" value="P-loop containing nucleoside triphosphate hydrolases"/>
    <property type="match status" value="1"/>
</dbReference>
<dbReference type="NCBIfam" id="TIGR00873">
    <property type="entry name" value="gnd"/>
    <property type="match status" value="1"/>
</dbReference>
<comment type="similarity">
    <text evidence="4 17">Belongs to the 6-phosphogluconate dehydrogenase family.</text>
</comment>
<gene>
    <name evidence="19" type="primary">gndA</name>
    <name evidence="19" type="ORF">ACFS29_16230</name>
</gene>
<protein>
    <recommendedName>
        <fullName evidence="7 17">6-phosphogluconate dehydrogenase, decarboxylating</fullName>
        <ecNumber evidence="17">1.1.1.44</ecNumber>
    </recommendedName>
</protein>
<evidence type="ECO:0000256" key="10">
    <source>
        <dbReference type="ARBA" id="ARBA00022777"/>
    </source>
</evidence>
<dbReference type="PRINTS" id="PR00076">
    <property type="entry name" value="6PGDHDRGNASE"/>
</dbReference>
<evidence type="ECO:0000259" key="18">
    <source>
        <dbReference type="SMART" id="SM01350"/>
    </source>
</evidence>
<evidence type="ECO:0000256" key="14">
    <source>
        <dbReference type="ARBA" id="ARBA00023126"/>
    </source>
</evidence>
<keyword evidence="12 17" id="KW-0560">Oxidoreductase</keyword>
<evidence type="ECO:0000313" key="20">
    <source>
        <dbReference type="Proteomes" id="UP001597548"/>
    </source>
</evidence>
<proteinExistence type="inferred from homology"/>
<evidence type="ECO:0000256" key="3">
    <source>
        <dbReference type="ARBA" id="ARBA00004874"/>
    </source>
</evidence>
<comment type="similarity">
    <text evidence="5">Belongs to the gluconokinase GntK/GntV family.</text>
</comment>
<keyword evidence="11" id="KW-0067">ATP-binding</keyword>
<dbReference type="InterPro" id="IPR006114">
    <property type="entry name" value="6PGDH_C"/>
</dbReference>
<dbReference type="InterPro" id="IPR006113">
    <property type="entry name" value="6PGDH_Gnd/GntZ"/>
</dbReference>
<keyword evidence="8" id="KW-0808">Transferase</keyword>
<dbReference type="InterPro" id="IPR008927">
    <property type="entry name" value="6-PGluconate_DH-like_C_sf"/>
</dbReference>
<organism evidence="19 20">
    <name type="scientific">Psychroserpens luteus</name>
    <dbReference type="NCBI Taxonomy" id="1434066"/>
    <lineage>
        <taxon>Bacteria</taxon>
        <taxon>Pseudomonadati</taxon>
        <taxon>Bacteroidota</taxon>
        <taxon>Flavobacteriia</taxon>
        <taxon>Flavobacteriales</taxon>
        <taxon>Flavobacteriaceae</taxon>
        <taxon>Psychroserpens</taxon>
    </lineage>
</organism>
<dbReference type="InterPro" id="IPR006001">
    <property type="entry name" value="Therm_gnt_kin"/>
</dbReference>
<dbReference type="Gene3D" id="3.40.50.300">
    <property type="entry name" value="P-loop containing nucleotide triphosphate hydrolases"/>
    <property type="match status" value="1"/>
</dbReference>
<dbReference type="InterPro" id="IPR006183">
    <property type="entry name" value="Pgluconate_DH"/>
</dbReference>
<evidence type="ECO:0000256" key="11">
    <source>
        <dbReference type="ARBA" id="ARBA00022840"/>
    </source>
</evidence>
<sequence length="633" mass="70914">MNNTRTLKKVIFIMGVSGCGKSTIGKLLSEGLKIPFFDGDDFHPESNVAKMSSGQALNDDDRQGWLETLNDLGKKQLTKDSCVIVCSALKQKYRDILSRNIQSETKWVHLSGSFEQIFERVNSRPNHFMPSELLKSQFDILENPEDALQIDISLTPEHIIKTIKQKLMNTSEFGLFGLGVMGKSLCRNLANNGFKISMFNRHVDGVEEDVAKNFKAEYSELSQAEAFDDISTFVNSLQQPRRIMLMVNAGKTIDYVIEDLLPHLSEKDILIDGGNSNYVKTKERCDYLKTKGIHFIGAGVSGGEEGALKGPSIMPSGDFEAYNNVKVFLEKISAKDQNGLPCCTYVGPEGSGHFIKMVHNGIEYVEMQLLAEVSTILENLGQNPDDIANTLENWKDTASSYLLEITTAIFRKKEGDDWLVNKILDKAGNKGTGNWTTIASAQLGVPSTLIASALFSRYISFYKEERIHLNKNFKTIISSEMNVTTNDVLEAYQFARIINHYQGFKLIAEASNKFSWNLNLSEISRIWTNGCIIRSTLMEDLVEVFKNTTNILTNPQLIDLVNQYKPSAKKVVSQCILNDITTPALGEAVQFFNGITTKYTSANIIQAQRDYFGAHTYQRLDDTSGKSHHTNWN</sequence>
<feature type="domain" description="6-phosphogluconate dehydrogenase C-terminal" evidence="18">
    <location>
        <begin position="352"/>
        <end position="633"/>
    </location>
</feature>
<evidence type="ECO:0000256" key="13">
    <source>
        <dbReference type="ARBA" id="ARBA00023064"/>
    </source>
</evidence>
<dbReference type="InterPro" id="IPR036291">
    <property type="entry name" value="NAD(P)-bd_dom_sf"/>
</dbReference>
<dbReference type="RefSeq" id="WP_241738351.1">
    <property type="nucleotide sequence ID" value="NZ_JADILU010000006.1"/>
</dbReference>
<evidence type="ECO:0000256" key="4">
    <source>
        <dbReference type="ARBA" id="ARBA00008419"/>
    </source>
</evidence>
<dbReference type="InterPro" id="IPR013328">
    <property type="entry name" value="6PGD_dom2"/>
</dbReference>
<dbReference type="Gene3D" id="3.40.50.720">
    <property type="entry name" value="NAD(P)-binding Rossmann-like Domain"/>
    <property type="match status" value="1"/>
</dbReference>
<evidence type="ECO:0000256" key="15">
    <source>
        <dbReference type="ARBA" id="ARBA00048090"/>
    </source>
</evidence>
<dbReference type="Proteomes" id="UP001597548">
    <property type="component" value="Unassembled WGS sequence"/>
</dbReference>
<dbReference type="SUPFAM" id="SSF48179">
    <property type="entry name" value="6-phosphogluconate dehydrogenase C-terminal domain-like"/>
    <property type="match status" value="1"/>
</dbReference>
<evidence type="ECO:0000256" key="5">
    <source>
        <dbReference type="ARBA" id="ARBA00008420"/>
    </source>
</evidence>
<evidence type="ECO:0000256" key="2">
    <source>
        <dbReference type="ARBA" id="ARBA00004761"/>
    </source>
</evidence>
<evidence type="ECO:0000313" key="19">
    <source>
        <dbReference type="EMBL" id="MFD2917202.1"/>
    </source>
</evidence>
<keyword evidence="9" id="KW-0547">Nucleotide-binding</keyword>
<keyword evidence="10" id="KW-0418">Kinase</keyword>
<evidence type="ECO:0000256" key="6">
    <source>
        <dbReference type="ARBA" id="ARBA00011738"/>
    </source>
</evidence>
<evidence type="ECO:0000256" key="1">
    <source>
        <dbReference type="ARBA" id="ARBA00002526"/>
    </source>
</evidence>
<evidence type="ECO:0000256" key="17">
    <source>
        <dbReference type="RuleBase" id="RU000485"/>
    </source>
</evidence>
<reference evidence="20" key="1">
    <citation type="journal article" date="2019" name="Int. J. Syst. Evol. Microbiol.">
        <title>The Global Catalogue of Microorganisms (GCM) 10K type strain sequencing project: providing services to taxonomists for standard genome sequencing and annotation.</title>
        <authorList>
            <consortium name="The Broad Institute Genomics Platform"/>
            <consortium name="The Broad Institute Genome Sequencing Center for Infectious Disease"/>
            <person name="Wu L."/>
            <person name="Ma J."/>
        </authorList>
    </citation>
    <scope>NUCLEOTIDE SEQUENCE [LARGE SCALE GENOMIC DNA]</scope>
    <source>
        <strain evidence="20">KCTC 32514</strain>
    </source>
</reference>
<dbReference type="InterPro" id="IPR006184">
    <property type="entry name" value="6PGdom_BS"/>
</dbReference>
<keyword evidence="20" id="KW-1185">Reference proteome</keyword>
<name>A0ABW5ZXF1_9FLAO</name>
<evidence type="ECO:0000256" key="9">
    <source>
        <dbReference type="ARBA" id="ARBA00022741"/>
    </source>
</evidence>
<dbReference type="SMART" id="SM01350">
    <property type="entry name" value="6PGD"/>
    <property type="match status" value="1"/>
</dbReference>
<dbReference type="InterPro" id="IPR031322">
    <property type="entry name" value="Shikimate/glucono_kinase"/>
</dbReference>
<dbReference type="GO" id="GO:0004616">
    <property type="term" value="F:phosphogluconate dehydrogenase (decarboxylating) activity"/>
    <property type="evidence" value="ECO:0007669"/>
    <property type="project" value="UniProtKB-EC"/>
</dbReference>
<dbReference type="PROSITE" id="PS00461">
    <property type="entry name" value="6PGD"/>
    <property type="match status" value="1"/>
</dbReference>
<dbReference type="EMBL" id="JBHUOS010000014">
    <property type="protein sequence ID" value="MFD2917202.1"/>
    <property type="molecule type" value="Genomic_DNA"/>
</dbReference>
<keyword evidence="14 17" id="KW-0570">Pentose shunt</keyword>
<dbReference type="Gene3D" id="1.10.1040.10">
    <property type="entry name" value="N-(1-d-carboxylethyl)-l-norvaline Dehydrogenase, domain 2"/>
    <property type="match status" value="1"/>
</dbReference>
<dbReference type="Pfam" id="PF03446">
    <property type="entry name" value="NAD_binding_2"/>
    <property type="match status" value="1"/>
</dbReference>
<dbReference type="Pfam" id="PF01202">
    <property type="entry name" value="SKI"/>
    <property type="match status" value="1"/>
</dbReference>
<evidence type="ECO:0000256" key="8">
    <source>
        <dbReference type="ARBA" id="ARBA00022679"/>
    </source>
</evidence>
<dbReference type="InterPro" id="IPR006115">
    <property type="entry name" value="6PGDH_NADP-bd"/>
</dbReference>
<comment type="subunit">
    <text evidence="6">Homodimer.</text>
</comment>
<dbReference type="PANTHER" id="PTHR11811">
    <property type="entry name" value="6-PHOSPHOGLUCONATE DEHYDROGENASE"/>
    <property type="match status" value="1"/>
</dbReference>
<evidence type="ECO:0000256" key="7">
    <source>
        <dbReference type="ARBA" id="ARBA00018193"/>
    </source>
</evidence>
<accession>A0ABW5ZXF1</accession>
<keyword evidence="17" id="KW-0521">NADP</keyword>
<comment type="function">
    <text evidence="1">Catalyzes the oxidative decarboxylation of 6-phosphogluconate to ribulose 5-phosphate and CO(2), with concomitant reduction of NADP to NADPH.</text>
</comment>
<dbReference type="InterPro" id="IPR027417">
    <property type="entry name" value="P-loop_NTPase"/>
</dbReference>
<dbReference type="Gene3D" id="1.20.5.320">
    <property type="entry name" value="6-Phosphogluconate Dehydrogenase, domain 3"/>
    <property type="match status" value="1"/>
</dbReference>
<dbReference type="EC" id="1.1.1.44" evidence="17"/>
<dbReference type="NCBIfam" id="NF006765">
    <property type="entry name" value="PRK09287.1"/>
    <property type="match status" value="1"/>
</dbReference>
<comment type="catalytic activity">
    <reaction evidence="15">
        <text>D-gluconate + ATP = 6-phospho-D-gluconate + ADP + H(+)</text>
        <dbReference type="Rhea" id="RHEA:19433"/>
        <dbReference type="ChEBI" id="CHEBI:15378"/>
        <dbReference type="ChEBI" id="CHEBI:18391"/>
        <dbReference type="ChEBI" id="CHEBI:30616"/>
        <dbReference type="ChEBI" id="CHEBI:58759"/>
        <dbReference type="ChEBI" id="CHEBI:456216"/>
        <dbReference type="EC" id="2.7.1.12"/>
    </reaction>
</comment>
<comment type="caution">
    <text evidence="19">The sequence shown here is derived from an EMBL/GenBank/DDBJ whole genome shotgun (WGS) entry which is preliminary data.</text>
</comment>
<comment type="pathway">
    <text evidence="2">Carbohydrate acid metabolism.</text>
</comment>
<dbReference type="Pfam" id="PF00393">
    <property type="entry name" value="6PGD"/>
    <property type="match status" value="1"/>
</dbReference>
<comment type="pathway">
    <text evidence="3 17">Carbohydrate degradation; pentose phosphate pathway; D-ribulose 5-phosphate from D-glucose 6-phosphate (oxidative stage): step 3/3.</text>
</comment>
<dbReference type="SUPFAM" id="SSF51735">
    <property type="entry name" value="NAD(P)-binding Rossmann-fold domains"/>
    <property type="match status" value="1"/>
</dbReference>
<dbReference type="CDD" id="cd02021">
    <property type="entry name" value="GntK"/>
    <property type="match status" value="1"/>
</dbReference>
<comment type="catalytic activity">
    <reaction evidence="16 17">
        <text>6-phospho-D-gluconate + NADP(+) = D-ribulose 5-phosphate + CO2 + NADPH</text>
        <dbReference type="Rhea" id="RHEA:10116"/>
        <dbReference type="ChEBI" id="CHEBI:16526"/>
        <dbReference type="ChEBI" id="CHEBI:57783"/>
        <dbReference type="ChEBI" id="CHEBI:58121"/>
        <dbReference type="ChEBI" id="CHEBI:58349"/>
        <dbReference type="ChEBI" id="CHEBI:58759"/>
        <dbReference type="EC" id="1.1.1.44"/>
    </reaction>
</comment>
<evidence type="ECO:0000256" key="16">
    <source>
        <dbReference type="ARBA" id="ARBA00048640"/>
    </source>
</evidence>
<keyword evidence="13 17" id="KW-0311">Gluconate utilization</keyword>
<evidence type="ECO:0000256" key="12">
    <source>
        <dbReference type="ARBA" id="ARBA00023002"/>
    </source>
</evidence>
<dbReference type="NCBIfam" id="TIGR01313">
    <property type="entry name" value="therm_gnt_kin"/>
    <property type="match status" value="1"/>
</dbReference>